<feature type="region of interest" description="Disordered" evidence="5">
    <location>
        <begin position="299"/>
        <end position="319"/>
    </location>
</feature>
<dbReference type="GO" id="GO:0016279">
    <property type="term" value="F:protein-lysine N-methyltransferase activity"/>
    <property type="evidence" value="ECO:0007669"/>
    <property type="project" value="TreeGrafter"/>
</dbReference>
<dbReference type="GO" id="GO:0008270">
    <property type="term" value="F:zinc ion binding"/>
    <property type="evidence" value="ECO:0007669"/>
    <property type="project" value="UniProtKB-KW"/>
</dbReference>
<dbReference type="PROSITE" id="PS50089">
    <property type="entry name" value="ZF_RING_2"/>
    <property type="match status" value="1"/>
</dbReference>
<dbReference type="SUPFAM" id="SSF57850">
    <property type="entry name" value="RING/U-box"/>
    <property type="match status" value="2"/>
</dbReference>
<dbReference type="InterPro" id="IPR013083">
    <property type="entry name" value="Znf_RING/FYVE/PHD"/>
</dbReference>
<dbReference type="InterPro" id="IPR017907">
    <property type="entry name" value="Znf_RING_CS"/>
</dbReference>
<dbReference type="OrthoDB" id="116827at2759"/>
<dbReference type="SUPFAM" id="SSF53335">
    <property type="entry name" value="S-adenosyl-L-methionine-dependent methyltransferases"/>
    <property type="match status" value="1"/>
</dbReference>
<organism evidence="7 8">
    <name type="scientific">Stylonychia lemnae</name>
    <name type="common">Ciliate</name>
    <dbReference type="NCBI Taxonomy" id="5949"/>
    <lineage>
        <taxon>Eukaryota</taxon>
        <taxon>Sar</taxon>
        <taxon>Alveolata</taxon>
        <taxon>Ciliophora</taxon>
        <taxon>Intramacronucleata</taxon>
        <taxon>Spirotrichea</taxon>
        <taxon>Stichotrichia</taxon>
        <taxon>Sporadotrichida</taxon>
        <taxon>Oxytrichidae</taxon>
        <taxon>Stylonychinae</taxon>
        <taxon>Stylonychia</taxon>
    </lineage>
</organism>
<dbReference type="InterPro" id="IPR025714">
    <property type="entry name" value="Methyltranfer_dom"/>
</dbReference>
<dbReference type="PANTHER" id="PTHR12843:SF5">
    <property type="entry name" value="EEF1A LYSINE METHYLTRANSFERASE 2"/>
    <property type="match status" value="1"/>
</dbReference>
<dbReference type="InParanoid" id="A0A078A9P2"/>
<dbReference type="EMBL" id="CCKQ01007521">
    <property type="protein sequence ID" value="CDW78899.1"/>
    <property type="molecule type" value="Genomic_DNA"/>
</dbReference>
<evidence type="ECO:0000256" key="4">
    <source>
        <dbReference type="PROSITE-ProRule" id="PRU00175"/>
    </source>
</evidence>
<keyword evidence="2 4" id="KW-0863">Zinc-finger</keyword>
<keyword evidence="7" id="KW-0808">Transferase</keyword>
<feature type="compositionally biased region" description="Basic and acidic residues" evidence="5">
    <location>
        <begin position="306"/>
        <end position="319"/>
    </location>
</feature>
<dbReference type="InterPro" id="IPR027370">
    <property type="entry name" value="Znf-RING_euk"/>
</dbReference>
<dbReference type="InterPro" id="IPR001841">
    <property type="entry name" value="Znf_RING"/>
</dbReference>
<reference evidence="7 8" key="1">
    <citation type="submission" date="2014-06" db="EMBL/GenBank/DDBJ databases">
        <authorList>
            <person name="Swart Estienne"/>
        </authorList>
    </citation>
    <scope>NUCLEOTIDE SEQUENCE [LARGE SCALE GENOMIC DNA]</scope>
    <source>
        <strain evidence="7 8">130c</strain>
    </source>
</reference>
<feature type="domain" description="RING-type" evidence="6">
    <location>
        <begin position="386"/>
        <end position="434"/>
    </location>
</feature>
<dbReference type="Proteomes" id="UP000039865">
    <property type="component" value="Unassembled WGS sequence"/>
</dbReference>
<dbReference type="InterPro" id="IPR029063">
    <property type="entry name" value="SAM-dependent_MTases_sf"/>
</dbReference>
<dbReference type="Gene3D" id="3.40.50.150">
    <property type="entry name" value="Vaccinia Virus protein VP39"/>
    <property type="match status" value="1"/>
</dbReference>
<keyword evidence="3" id="KW-0862">Zinc</keyword>
<dbReference type="Pfam" id="PF13445">
    <property type="entry name" value="zf-RING_UBOX"/>
    <property type="match status" value="1"/>
</dbReference>
<dbReference type="Pfam" id="PF13847">
    <property type="entry name" value="Methyltransf_31"/>
    <property type="match status" value="1"/>
</dbReference>
<accession>A0A078A9P2</accession>
<keyword evidence="1" id="KW-0479">Metal-binding</keyword>
<dbReference type="GO" id="GO:0005737">
    <property type="term" value="C:cytoplasm"/>
    <property type="evidence" value="ECO:0007669"/>
    <property type="project" value="TreeGrafter"/>
</dbReference>
<dbReference type="PANTHER" id="PTHR12843">
    <property type="entry name" value="PROTEIN-LYSINE N-METHYLTRANSFERASE METTL10"/>
    <property type="match status" value="1"/>
</dbReference>
<evidence type="ECO:0000256" key="5">
    <source>
        <dbReference type="SAM" id="MobiDB-lite"/>
    </source>
</evidence>
<dbReference type="Gene3D" id="3.30.40.10">
    <property type="entry name" value="Zinc/RING finger domain, C3HC4 (zinc finger)"/>
    <property type="match status" value="2"/>
</dbReference>
<gene>
    <name evidence="7" type="primary">Contig1307.g1432</name>
    <name evidence="7" type="ORF">STYLEM_7884</name>
</gene>
<evidence type="ECO:0000259" key="6">
    <source>
        <dbReference type="PROSITE" id="PS50089"/>
    </source>
</evidence>
<name>A0A078A9P2_STYLE</name>
<dbReference type="FunCoup" id="A0A078A9P2">
    <property type="interactions" value="324"/>
</dbReference>
<evidence type="ECO:0000313" key="8">
    <source>
        <dbReference type="Proteomes" id="UP000039865"/>
    </source>
</evidence>
<evidence type="ECO:0000256" key="2">
    <source>
        <dbReference type="ARBA" id="ARBA00022771"/>
    </source>
</evidence>
<protein>
    <submittedName>
        <fullName evidence="7">Methyltransferase-like protein 10</fullName>
    </submittedName>
</protein>
<dbReference type="CDD" id="cd02440">
    <property type="entry name" value="AdoMet_MTases"/>
    <property type="match status" value="1"/>
</dbReference>
<dbReference type="AlphaFoldDB" id="A0A078A9P2"/>
<dbReference type="PROSITE" id="PS00518">
    <property type="entry name" value="ZF_RING_1"/>
    <property type="match status" value="1"/>
</dbReference>
<evidence type="ECO:0000256" key="3">
    <source>
        <dbReference type="ARBA" id="ARBA00022833"/>
    </source>
</evidence>
<evidence type="ECO:0000313" key="7">
    <source>
        <dbReference type="EMBL" id="CDW78899.1"/>
    </source>
</evidence>
<evidence type="ECO:0000256" key="1">
    <source>
        <dbReference type="ARBA" id="ARBA00022723"/>
    </source>
</evidence>
<dbReference type="GO" id="GO:0032259">
    <property type="term" value="P:methylation"/>
    <property type="evidence" value="ECO:0007669"/>
    <property type="project" value="UniProtKB-KW"/>
</dbReference>
<proteinExistence type="predicted"/>
<sequence>MELRNFEQFGDDGEVWFGEDVQKKSVQYILKNFDIEKQQPSVLDVGTGNGAFLFKLAKKGLQNLKGIDYSEFSIRLSEKIRSELDYADHVKFEFQNAFEHLDQQQFDVIHDKGTFDVVVMNPDLDNHDYAVSLRYRLKKGGIFIITSCNCTSEELDQIFQKPGVFKKKEEIKGYKSFTFGGVVGQVIQSQLEIEDSQKSFDQCVLCLSKVQEPMVCKKGHLFCKICIIENLMKQKKQKDMEIKRYLREQETISQQKQEEVQKQALNKINTFESKELAMPQASLTSKQIKLQDLSDDQRVQQEQLEEMQKKKEGPTVKREDQKQEWIKTSFWAPDNVPALQKEEMKAPSKKLICPAQIKESIEEHQIKMKDLVNLKMEQNEQNEYICWICKKGLVHQKIIASKKCGHVMCKECVTKFCLVSNKNEEQRFQCNVCDKQFEKKDMIELKESGSAFASHSKVEATIQKPTFQC</sequence>
<keyword evidence="8" id="KW-1185">Reference proteome</keyword>
<keyword evidence="7" id="KW-0489">Methyltransferase</keyword>